<evidence type="ECO:0000259" key="1">
    <source>
        <dbReference type="PROSITE" id="PS50940"/>
    </source>
</evidence>
<dbReference type="GO" id="GO:0008061">
    <property type="term" value="F:chitin binding"/>
    <property type="evidence" value="ECO:0007669"/>
    <property type="project" value="InterPro"/>
</dbReference>
<dbReference type="InterPro" id="IPR002557">
    <property type="entry name" value="Chitin-bd_dom"/>
</dbReference>
<comment type="caution">
    <text evidence="2">The sequence shown here is derived from an EMBL/GenBank/DDBJ whole genome shotgun (WGS) entry which is preliminary data.</text>
</comment>
<dbReference type="Proteomes" id="UP001461498">
    <property type="component" value="Unassembled WGS sequence"/>
</dbReference>
<dbReference type="InterPro" id="IPR036508">
    <property type="entry name" value="Chitin-bd_dom_sf"/>
</dbReference>
<name>A0AAW1D6J7_9HEMI</name>
<dbReference type="SUPFAM" id="SSF57625">
    <property type="entry name" value="Invertebrate chitin-binding proteins"/>
    <property type="match status" value="1"/>
</dbReference>
<evidence type="ECO:0000313" key="3">
    <source>
        <dbReference type="Proteomes" id="UP001461498"/>
    </source>
</evidence>
<reference evidence="2 3" key="1">
    <citation type="submission" date="2022-12" db="EMBL/GenBank/DDBJ databases">
        <title>Chromosome-level genome assembly of true bugs.</title>
        <authorList>
            <person name="Ma L."/>
            <person name="Li H."/>
        </authorList>
    </citation>
    <scope>NUCLEOTIDE SEQUENCE [LARGE SCALE GENOMIC DNA]</scope>
    <source>
        <strain evidence="2">Lab_2022b</strain>
    </source>
</reference>
<accession>A0AAW1D6J7</accession>
<evidence type="ECO:0000313" key="2">
    <source>
        <dbReference type="EMBL" id="KAK9504204.1"/>
    </source>
</evidence>
<dbReference type="EMBL" id="JAPXFL010000007">
    <property type="protein sequence ID" value="KAK9504204.1"/>
    <property type="molecule type" value="Genomic_DNA"/>
</dbReference>
<sequence>MCVVNCTISADTLIPDCSKSSPNCCSPDPMNCFSFYTCDESNKLHLTFCGPLQSYNAKTLHCEQSEIENVCYPKCAKRCRTNDNGDAICNKNESCCLPNPDNCKYFTTCSNNRTDIGQCSVDSEFDDIQLSCLPGIQKCYQNDQECKRACPKNQVICTYDCCGPEVGACSEQYYRCIKGVKISEFCPSLTRFNMTTLKCDASAYFECNFIMTNFTECAPPPNNPSCSKIKPQSSTNERRELLSKEQLLTLFYSAYKNLTELLTASESQSQIINNLGST</sequence>
<proteinExistence type="predicted"/>
<dbReference type="Pfam" id="PF01607">
    <property type="entry name" value="CBM_14"/>
    <property type="match status" value="1"/>
</dbReference>
<keyword evidence="3" id="KW-1185">Reference proteome</keyword>
<gene>
    <name evidence="2" type="ORF">O3M35_010589</name>
</gene>
<protein>
    <recommendedName>
        <fullName evidence="1">Chitin-binding type-2 domain-containing protein</fullName>
    </recommendedName>
</protein>
<dbReference type="GO" id="GO:0005576">
    <property type="term" value="C:extracellular region"/>
    <property type="evidence" value="ECO:0007669"/>
    <property type="project" value="InterPro"/>
</dbReference>
<feature type="domain" description="Chitin-binding type-2" evidence="1">
    <location>
        <begin position="169"/>
        <end position="209"/>
    </location>
</feature>
<dbReference type="PROSITE" id="PS50940">
    <property type="entry name" value="CHIT_BIND_II"/>
    <property type="match status" value="1"/>
</dbReference>
<dbReference type="AlphaFoldDB" id="A0AAW1D6J7"/>
<organism evidence="2 3">
    <name type="scientific">Rhynocoris fuscipes</name>
    <dbReference type="NCBI Taxonomy" id="488301"/>
    <lineage>
        <taxon>Eukaryota</taxon>
        <taxon>Metazoa</taxon>
        <taxon>Ecdysozoa</taxon>
        <taxon>Arthropoda</taxon>
        <taxon>Hexapoda</taxon>
        <taxon>Insecta</taxon>
        <taxon>Pterygota</taxon>
        <taxon>Neoptera</taxon>
        <taxon>Paraneoptera</taxon>
        <taxon>Hemiptera</taxon>
        <taxon>Heteroptera</taxon>
        <taxon>Panheteroptera</taxon>
        <taxon>Cimicomorpha</taxon>
        <taxon>Reduviidae</taxon>
        <taxon>Harpactorinae</taxon>
        <taxon>Harpactorini</taxon>
        <taxon>Rhynocoris</taxon>
    </lineage>
</organism>
<dbReference type="SMART" id="SM00494">
    <property type="entry name" value="ChtBD2"/>
    <property type="match status" value="3"/>
</dbReference>